<keyword evidence="10" id="KW-0560">Oxidoreductase</keyword>
<dbReference type="Proteomes" id="UP001151699">
    <property type="component" value="Chromosome C"/>
</dbReference>
<evidence type="ECO:0000313" key="20">
    <source>
        <dbReference type="EMBL" id="KAJ6635263.1"/>
    </source>
</evidence>
<evidence type="ECO:0000256" key="1">
    <source>
        <dbReference type="ARBA" id="ARBA00001974"/>
    </source>
</evidence>
<dbReference type="EMBL" id="WJQU01000004">
    <property type="protein sequence ID" value="KAJ6635263.1"/>
    <property type="molecule type" value="Genomic_DNA"/>
</dbReference>
<evidence type="ECO:0000256" key="3">
    <source>
        <dbReference type="ARBA" id="ARBA00006849"/>
    </source>
</evidence>
<dbReference type="InterPro" id="IPR001041">
    <property type="entry name" value="2Fe-2S_ferredoxin-type"/>
</dbReference>
<feature type="binding site" evidence="17">
    <location>
        <position position="885"/>
    </location>
    <ligand>
        <name>Mo-molybdopterin</name>
        <dbReference type="ChEBI" id="CHEBI:71302"/>
    </ligand>
    <ligandPart>
        <name>Mo</name>
        <dbReference type="ChEBI" id="CHEBI:28685"/>
    </ligandPart>
</feature>
<dbReference type="Pfam" id="PF20256">
    <property type="entry name" value="MoCoBD_2"/>
    <property type="match status" value="1"/>
</dbReference>
<dbReference type="InterPro" id="IPR006058">
    <property type="entry name" value="2Fe2S_fd_BS"/>
</dbReference>
<dbReference type="InterPro" id="IPR036683">
    <property type="entry name" value="CO_DH_flav_C_dom_sf"/>
</dbReference>
<keyword evidence="21" id="KW-1185">Reference proteome</keyword>
<dbReference type="SUPFAM" id="SSF55447">
    <property type="entry name" value="CO dehydrogenase flavoprotein C-terminal domain-like"/>
    <property type="match status" value="1"/>
</dbReference>
<keyword evidence="8 17" id="KW-0479">Metal-binding</keyword>
<comment type="caution">
    <text evidence="20">The sequence shown here is derived from an EMBL/GenBank/DDBJ whole genome shotgun (WGS) entry which is preliminary data.</text>
</comment>
<name>A0A9Q0RWV6_9DIPT</name>
<dbReference type="InterPro" id="IPR036318">
    <property type="entry name" value="FAD-bd_PCMH-like_sf"/>
</dbReference>
<dbReference type="SUPFAM" id="SSF47741">
    <property type="entry name" value="CO dehydrogenase ISP C-domain like"/>
    <property type="match status" value="1"/>
</dbReference>
<organism evidence="20 21">
    <name type="scientific">Pseudolycoriella hygida</name>
    <dbReference type="NCBI Taxonomy" id="35572"/>
    <lineage>
        <taxon>Eukaryota</taxon>
        <taxon>Metazoa</taxon>
        <taxon>Ecdysozoa</taxon>
        <taxon>Arthropoda</taxon>
        <taxon>Hexapoda</taxon>
        <taxon>Insecta</taxon>
        <taxon>Pterygota</taxon>
        <taxon>Neoptera</taxon>
        <taxon>Endopterygota</taxon>
        <taxon>Diptera</taxon>
        <taxon>Nematocera</taxon>
        <taxon>Sciaroidea</taxon>
        <taxon>Sciaridae</taxon>
        <taxon>Pseudolycoriella</taxon>
    </lineage>
</organism>
<dbReference type="GO" id="GO:0051537">
    <property type="term" value="F:2 iron, 2 sulfur cluster binding"/>
    <property type="evidence" value="ECO:0007669"/>
    <property type="project" value="UniProtKB-KW"/>
</dbReference>
<dbReference type="Gene3D" id="3.90.1170.50">
    <property type="entry name" value="Aldehyde oxidase/xanthine dehydrogenase, a/b hammerhead"/>
    <property type="match status" value="1"/>
</dbReference>
<dbReference type="Pfam" id="PF03450">
    <property type="entry name" value="CO_deh_flav_C"/>
    <property type="match status" value="1"/>
</dbReference>
<dbReference type="Pfam" id="PF02738">
    <property type="entry name" value="MoCoBD_1"/>
    <property type="match status" value="1"/>
</dbReference>
<evidence type="ECO:0000256" key="5">
    <source>
        <dbReference type="ARBA" id="ARBA00022505"/>
    </source>
</evidence>
<dbReference type="FunFam" id="3.30.390.50:FF:000003">
    <property type="entry name" value="Aldehyde oxidase1"/>
    <property type="match status" value="1"/>
</dbReference>
<dbReference type="SMART" id="SM01008">
    <property type="entry name" value="Ald_Xan_dh_C"/>
    <property type="match status" value="1"/>
</dbReference>
<feature type="domain" description="FAD-binding PCMH-type" evidence="19">
    <location>
        <begin position="206"/>
        <end position="386"/>
    </location>
</feature>
<keyword evidence="6" id="KW-0285">Flavoprotein</keyword>
<keyword evidence="11 17" id="KW-0408">Iron</keyword>
<feature type="domain" description="2Fe-2S ferredoxin-type" evidence="18">
    <location>
        <begin position="1"/>
        <end position="90"/>
    </location>
</feature>
<dbReference type="Gene3D" id="3.10.20.30">
    <property type="match status" value="1"/>
</dbReference>
<feature type="binding site" evidence="17">
    <location>
        <position position="50"/>
    </location>
    <ligand>
        <name>[2Fe-2S] cluster</name>
        <dbReference type="ChEBI" id="CHEBI:190135"/>
        <label>1</label>
    </ligand>
</feature>
<feature type="binding site" evidence="17">
    <location>
        <position position="112"/>
    </location>
    <ligand>
        <name>[2Fe-2S] cluster</name>
        <dbReference type="ChEBI" id="CHEBI:190135"/>
        <label>2</label>
    </ligand>
</feature>
<keyword evidence="7 17" id="KW-0001">2Fe-2S</keyword>
<dbReference type="InterPro" id="IPR036856">
    <property type="entry name" value="Ald_Oxase/Xan_DH_a/b_sf"/>
</dbReference>
<dbReference type="AlphaFoldDB" id="A0A9Q0RWV6"/>
<dbReference type="InterPro" id="IPR036010">
    <property type="entry name" value="2Fe-2S_ferredoxin-like_sf"/>
</dbReference>
<dbReference type="GO" id="GO:0071949">
    <property type="term" value="F:FAD binding"/>
    <property type="evidence" value="ECO:0007669"/>
    <property type="project" value="InterPro"/>
</dbReference>
<gene>
    <name evidence="20" type="primary">xdh_2</name>
    <name evidence="20" type="ORF">Bhyg_13848</name>
</gene>
<comment type="cofactor">
    <cofactor evidence="15">
        <name>[2Fe-2S] cluster</name>
        <dbReference type="ChEBI" id="CHEBI:190135"/>
    </cofactor>
</comment>
<dbReference type="InterPro" id="IPR012675">
    <property type="entry name" value="Beta-grasp_dom_sf"/>
</dbReference>
<evidence type="ECO:0000256" key="10">
    <source>
        <dbReference type="ARBA" id="ARBA00023002"/>
    </source>
</evidence>
<dbReference type="Pfam" id="PF01315">
    <property type="entry name" value="Ald_Xan_dh_C"/>
    <property type="match status" value="1"/>
</dbReference>
<dbReference type="InterPro" id="IPR002346">
    <property type="entry name" value="Mopterin_DH_FAD-bd"/>
</dbReference>
<dbReference type="SMART" id="SM01092">
    <property type="entry name" value="CO_deh_flav_C"/>
    <property type="match status" value="1"/>
</dbReference>
<dbReference type="InterPro" id="IPR016169">
    <property type="entry name" value="FAD-bd_PCMH_sub2"/>
</dbReference>
<dbReference type="InterPro" id="IPR008274">
    <property type="entry name" value="AldOxase/xan_DH_MoCoBD1"/>
</dbReference>
<dbReference type="InterPro" id="IPR037165">
    <property type="entry name" value="AldOxase/xan_DH_Mopterin-bd_sf"/>
</dbReference>
<evidence type="ECO:0000256" key="8">
    <source>
        <dbReference type="ARBA" id="ARBA00022723"/>
    </source>
</evidence>
<evidence type="ECO:0000256" key="15">
    <source>
        <dbReference type="ARBA" id="ARBA00034078"/>
    </source>
</evidence>
<evidence type="ECO:0000256" key="6">
    <source>
        <dbReference type="ARBA" id="ARBA00022630"/>
    </source>
</evidence>
<evidence type="ECO:0000256" key="4">
    <source>
        <dbReference type="ARBA" id="ARBA00011738"/>
    </source>
</evidence>
<evidence type="ECO:0000256" key="14">
    <source>
        <dbReference type="ARBA" id="ARBA00023140"/>
    </source>
</evidence>
<dbReference type="Gene3D" id="3.30.390.50">
    <property type="entry name" value="CO dehydrogenase flavoprotein, C-terminal domain"/>
    <property type="match status" value="1"/>
</dbReference>
<dbReference type="InterPro" id="IPR016208">
    <property type="entry name" value="Ald_Oxase/xanthine_DH-like"/>
</dbReference>
<feature type="binding site" evidence="17">
    <location>
        <position position="42"/>
    </location>
    <ligand>
        <name>[2Fe-2S] cluster</name>
        <dbReference type="ChEBI" id="CHEBI:190135"/>
        <label>1</label>
    </ligand>
</feature>
<evidence type="ECO:0000259" key="18">
    <source>
        <dbReference type="PROSITE" id="PS51085"/>
    </source>
</evidence>
<comment type="cofactor">
    <cofactor evidence="17">
        <name>Mo-molybdopterin</name>
        <dbReference type="ChEBI" id="CHEBI:71302"/>
    </cofactor>
    <text evidence="17">Binds 1 Mo-molybdopterin (Mo-MPT) cofactor per subunit.</text>
</comment>
<dbReference type="SUPFAM" id="SSF56003">
    <property type="entry name" value="Molybdenum cofactor-binding domain"/>
    <property type="match status" value="1"/>
</dbReference>
<dbReference type="Pfam" id="PF00111">
    <property type="entry name" value="Fer2"/>
    <property type="match status" value="1"/>
</dbReference>
<keyword evidence="12 17" id="KW-0411">Iron-sulfur</keyword>
<evidence type="ECO:0000256" key="2">
    <source>
        <dbReference type="ARBA" id="ARBA00004275"/>
    </source>
</evidence>
<dbReference type="GO" id="GO:0005777">
    <property type="term" value="C:peroxisome"/>
    <property type="evidence" value="ECO:0007669"/>
    <property type="project" value="UniProtKB-SubCell"/>
</dbReference>
<dbReference type="PIRSF" id="PIRSF000127">
    <property type="entry name" value="Xanthine_DH"/>
    <property type="match status" value="1"/>
</dbReference>
<dbReference type="OrthoDB" id="8300278at2759"/>
<keyword evidence="14" id="KW-0576">Peroxisome</keyword>
<dbReference type="PROSITE" id="PS00197">
    <property type="entry name" value="2FE2S_FER_1"/>
    <property type="match status" value="1"/>
</dbReference>
<evidence type="ECO:0000256" key="7">
    <source>
        <dbReference type="ARBA" id="ARBA00022714"/>
    </source>
</evidence>
<evidence type="ECO:0000256" key="17">
    <source>
        <dbReference type="PIRSR" id="PIRSR000127-3"/>
    </source>
</evidence>
<keyword evidence="9 16" id="KW-0274">FAD</keyword>
<dbReference type="PROSITE" id="PS51387">
    <property type="entry name" value="FAD_PCMH"/>
    <property type="match status" value="1"/>
</dbReference>
<evidence type="ECO:0000259" key="19">
    <source>
        <dbReference type="PROSITE" id="PS51387"/>
    </source>
</evidence>
<dbReference type="PROSITE" id="PS51085">
    <property type="entry name" value="2FE2S_FER_2"/>
    <property type="match status" value="1"/>
</dbReference>
<dbReference type="FunFam" id="1.10.150.120:FF:000007">
    <property type="entry name" value="indole-3-acetaldehyde oxidase"/>
    <property type="match status" value="1"/>
</dbReference>
<feature type="binding site" evidence="17">
    <location>
        <position position="115"/>
    </location>
    <ligand>
        <name>[2Fe-2S] cluster</name>
        <dbReference type="ChEBI" id="CHEBI:190135"/>
        <label>2</label>
    </ligand>
</feature>
<dbReference type="InterPro" id="IPR002888">
    <property type="entry name" value="2Fe-2S-bd"/>
</dbReference>
<dbReference type="FunFam" id="3.30.465.10:FF:000013">
    <property type="entry name" value="Aldehyde oxidase"/>
    <property type="match status" value="1"/>
</dbReference>
<keyword evidence="5 17" id="KW-0500">Molybdenum</keyword>
<evidence type="ECO:0000256" key="12">
    <source>
        <dbReference type="ARBA" id="ARBA00023014"/>
    </source>
</evidence>
<dbReference type="Gene3D" id="1.10.150.120">
    <property type="entry name" value="[2Fe-2S]-binding domain"/>
    <property type="match status" value="1"/>
</dbReference>
<evidence type="ECO:0000256" key="11">
    <source>
        <dbReference type="ARBA" id="ARBA00023004"/>
    </source>
</evidence>
<comment type="subcellular location">
    <subcellularLocation>
        <location evidence="2">Peroxisome</location>
    </subcellularLocation>
</comment>
<dbReference type="Gene3D" id="3.30.365.10">
    <property type="entry name" value="Aldehyde oxidase/xanthine dehydrogenase, molybdopterin binding domain"/>
    <property type="match status" value="3"/>
</dbReference>
<feature type="binding site" evidence="17">
    <location>
        <position position="1037"/>
    </location>
    <ligand>
        <name>Mo-molybdopterin</name>
        <dbReference type="ChEBI" id="CHEBI:71302"/>
    </ligand>
    <ligandPart>
        <name>Mo</name>
        <dbReference type="ChEBI" id="CHEBI:28685"/>
    </ligandPart>
</feature>
<dbReference type="InterPro" id="IPR005107">
    <property type="entry name" value="CO_DH_flav_C"/>
</dbReference>
<evidence type="ECO:0000313" key="21">
    <source>
        <dbReference type="Proteomes" id="UP001151699"/>
    </source>
</evidence>
<feature type="binding site" evidence="17">
    <location>
        <position position="148"/>
    </location>
    <ligand>
        <name>[2Fe-2S] cluster</name>
        <dbReference type="ChEBI" id="CHEBI:190135"/>
        <label>2</label>
    </ligand>
</feature>
<dbReference type="FunFam" id="3.30.365.10:FF:000001">
    <property type="entry name" value="Xanthine dehydrogenase oxidase"/>
    <property type="match status" value="1"/>
</dbReference>
<sequence length="1045" mass="115284">MDVFFTINGKPYQVNAATVAIDTSLNTFIRTKAQLSGTKFMCSEGGCGACIVSVKGIHPVTKEYRTWAVNSCLTPVLSCHGLDITTVEGVGNRKIGYHTIQKRLAHLNGTQCGYCSPGMVMNMYSLLESKNGKVSMEEVENSFGGNICRCTGYRPILDAFKSLAYDADKTLIEACVDIEDLTKTCPKTGSPCSGLCHKAKGTLSMVFDDQKHWYKVSTIAEVFDILEKCGSNSYMFVAGNTAHGVYRRNENLKTFIDITAVEALRSHDIGSELVLGANVSLTETMQICTNASSRSGFEYCKYLVDHIDLIANVPVRNAGTIAGNLSIKHGNVEFPSDMFIILEAVGAKLTIASGLNKTDLVSVADYVHLNMDKKLILNVILPYLDPKEYIFRSYKVMPRAQNSHAYVNAGFLFKFVKGTVSCARLCFGGISPEFVHADKTEQLLIGKNLYENETLQTALHSITSEMNPDWVLPDAIPEYRRNLAAALFYKFVLHTCPTTDVNQKYISGGSILDRTLSSGTQSFDTFKDRYPLTEKVPKYEGLIQCSGEIEYINDLKPMHNELWAAFVQAAEVHSFVESMDPSDALKIPGVKFFFSASDIPGENNFMPKSVVGAFGSGNVEEIFLSKENPVLYNGQPVGVILADTFALANKAAKKVKIAYKKPELPVPIITSLHDAHEKKAKERYHPISYCKITPTVTELSAEKTKKVVGTFDIGSQYHYTMEPQTTICIPSEDGIEVVSATQWVHLVQIAVSRCLNIPNNQVNMSLRRLGGAYGCKGTRATHVSCAAAIACKLTNLPVRFVMTLEANMEVMGKRYALLNEYDVDVNDDGKILKMVNNFAQDFGSSMNDGPVFNTINHVKNVYTFDTWDVQSNATLTDAPSHTYCRAPGTTEGLAMIENIMEHIARATGKDTLSVRLANMPENHKMRTMLPEFLTSINFDERKQKIEEFNRNNRWRKRGIAFVPMEYPQPYFGLYPALVAIYAEDGTVSVTHGGIECGQGINTKVAQVAAHCLNIPLSYVSVKRMDNVVGANSFCTGGSMTSEGKL</sequence>
<dbReference type="GO" id="GO:0016491">
    <property type="term" value="F:oxidoreductase activity"/>
    <property type="evidence" value="ECO:0007669"/>
    <property type="project" value="UniProtKB-KW"/>
</dbReference>
<dbReference type="InterPro" id="IPR036884">
    <property type="entry name" value="2Fe-2S-bd_dom_sf"/>
</dbReference>
<evidence type="ECO:0000256" key="16">
    <source>
        <dbReference type="PIRSR" id="PIRSR000127-2"/>
    </source>
</evidence>
<feature type="binding site" evidence="17">
    <location>
        <position position="150"/>
    </location>
    <ligand>
        <name>[2Fe-2S] cluster</name>
        <dbReference type="ChEBI" id="CHEBI:190135"/>
        <label>2</label>
    </ligand>
</feature>
<comment type="subunit">
    <text evidence="4">Homodimer.</text>
</comment>
<comment type="cofactor">
    <cofactor evidence="17">
        <name>[2Fe-2S] cluster</name>
        <dbReference type="ChEBI" id="CHEBI:190135"/>
    </cofactor>
    <text evidence="17">Binds 2 [2Fe-2S] clusters.</text>
</comment>
<dbReference type="InterPro" id="IPR046867">
    <property type="entry name" value="AldOxase/xan_DH_MoCoBD2"/>
</dbReference>
<feature type="binding site" evidence="17">
    <location>
        <position position="72"/>
    </location>
    <ligand>
        <name>[2Fe-2S] cluster</name>
        <dbReference type="ChEBI" id="CHEBI:190135"/>
        <label>1</label>
    </ligand>
</feature>
<dbReference type="SUPFAM" id="SSF56176">
    <property type="entry name" value="FAD-binding/transporter-associated domain-like"/>
    <property type="match status" value="1"/>
</dbReference>
<dbReference type="GO" id="GO:0005506">
    <property type="term" value="F:iron ion binding"/>
    <property type="evidence" value="ECO:0007669"/>
    <property type="project" value="InterPro"/>
</dbReference>
<dbReference type="SUPFAM" id="SSF54665">
    <property type="entry name" value="CO dehydrogenase molybdoprotein N-domain-like"/>
    <property type="match status" value="1"/>
</dbReference>
<dbReference type="Pfam" id="PF01799">
    <property type="entry name" value="Fer2_2"/>
    <property type="match status" value="1"/>
</dbReference>
<protein>
    <submittedName>
        <fullName evidence="20">Xanthine dehydrogenase</fullName>
    </submittedName>
</protein>
<comment type="similarity">
    <text evidence="3">Belongs to the xanthine dehydrogenase family.</text>
</comment>
<dbReference type="SUPFAM" id="SSF54292">
    <property type="entry name" value="2Fe-2S ferredoxin-like"/>
    <property type="match status" value="1"/>
</dbReference>
<dbReference type="PANTHER" id="PTHR11908">
    <property type="entry name" value="XANTHINE DEHYDROGENASE"/>
    <property type="match status" value="1"/>
</dbReference>
<evidence type="ECO:0000256" key="13">
    <source>
        <dbReference type="ARBA" id="ARBA00023027"/>
    </source>
</evidence>
<reference evidence="20" key="1">
    <citation type="submission" date="2022-07" db="EMBL/GenBank/DDBJ databases">
        <authorList>
            <person name="Trinca V."/>
            <person name="Uliana J.V.C."/>
            <person name="Torres T.T."/>
            <person name="Ward R.J."/>
            <person name="Monesi N."/>
        </authorList>
    </citation>
    <scope>NUCLEOTIDE SEQUENCE</scope>
    <source>
        <strain evidence="20">HSMRA1968</strain>
        <tissue evidence="20">Whole embryos</tissue>
    </source>
</reference>
<dbReference type="InterPro" id="IPR000674">
    <property type="entry name" value="Ald_Oxase/Xan_DH_a/b"/>
</dbReference>
<dbReference type="PANTHER" id="PTHR11908:SF132">
    <property type="entry name" value="ALDEHYDE OXIDASE 1-RELATED"/>
    <property type="match status" value="1"/>
</dbReference>
<accession>A0A9Q0RWV6</accession>
<feature type="binding site" evidence="17">
    <location>
        <position position="47"/>
    </location>
    <ligand>
        <name>[2Fe-2S] cluster</name>
        <dbReference type="ChEBI" id="CHEBI:190135"/>
        <label>1</label>
    </ligand>
</feature>
<feature type="binding site" evidence="17">
    <location>
        <position position="742"/>
    </location>
    <ligand>
        <name>Mo-molybdopterin</name>
        <dbReference type="ChEBI" id="CHEBI:71302"/>
    </ligand>
    <ligandPart>
        <name>Mo</name>
        <dbReference type="ChEBI" id="CHEBI:28685"/>
    </ligandPart>
</feature>
<feature type="binding site" evidence="16">
    <location>
        <position position="395"/>
    </location>
    <ligand>
        <name>FAD</name>
        <dbReference type="ChEBI" id="CHEBI:57692"/>
    </ligand>
</feature>
<dbReference type="InterPro" id="IPR016166">
    <property type="entry name" value="FAD-bd_PCMH"/>
</dbReference>
<keyword evidence="13" id="KW-0520">NAD</keyword>
<evidence type="ECO:0000256" key="9">
    <source>
        <dbReference type="ARBA" id="ARBA00022827"/>
    </source>
</evidence>
<dbReference type="Gene3D" id="3.30.465.10">
    <property type="match status" value="1"/>
</dbReference>
<comment type="cofactor">
    <cofactor evidence="1 16">
        <name>FAD</name>
        <dbReference type="ChEBI" id="CHEBI:57692"/>
    </cofactor>
</comment>
<proteinExistence type="inferred from homology"/>
<dbReference type="Pfam" id="PF00941">
    <property type="entry name" value="FAD_binding_5"/>
    <property type="match status" value="1"/>
</dbReference>
<dbReference type="FunFam" id="3.10.20.30:FF:000012">
    <property type="entry name" value="Xanthine dehydrogenase/oxidase"/>
    <property type="match status" value="1"/>
</dbReference>